<dbReference type="SUPFAM" id="SSF54427">
    <property type="entry name" value="NTF2-like"/>
    <property type="match status" value="1"/>
</dbReference>
<evidence type="ECO:0000313" key="2">
    <source>
        <dbReference type="EMBL" id="SVD87558.1"/>
    </source>
</evidence>
<dbReference type="Pfam" id="PF13577">
    <property type="entry name" value="SnoaL_4"/>
    <property type="match status" value="1"/>
</dbReference>
<proteinExistence type="predicted"/>
<dbReference type="Gene3D" id="3.10.450.50">
    <property type="match status" value="1"/>
</dbReference>
<protein>
    <recommendedName>
        <fullName evidence="1">SnoaL-like domain-containing protein</fullName>
    </recommendedName>
</protein>
<dbReference type="InterPro" id="IPR032710">
    <property type="entry name" value="NTF2-like_dom_sf"/>
</dbReference>
<feature type="domain" description="SnoaL-like" evidence="1">
    <location>
        <begin position="6"/>
        <end position="130"/>
    </location>
</feature>
<feature type="non-terminal residue" evidence="2">
    <location>
        <position position="1"/>
    </location>
</feature>
<sequence>LQGLVAKDEIRELVVRYGLGVDGKDPAELRSIFTEDINFHAANGEFEFQGVNALVDFFLNQVAEVDRNSLHVTHGHIIDLDPNDPDSASGVLFGHAELIPRDPEEGSKLAALRYDDEYRRVDGRWRFSERCLSFFYRLDAADYLQDIISDTPVKGGETPLPADFFDLRR</sequence>
<dbReference type="InterPro" id="IPR037401">
    <property type="entry name" value="SnoaL-like"/>
</dbReference>
<gene>
    <name evidence="2" type="ORF">METZ01_LOCUS440412</name>
</gene>
<reference evidence="2" key="1">
    <citation type="submission" date="2018-05" db="EMBL/GenBank/DDBJ databases">
        <authorList>
            <person name="Lanie J.A."/>
            <person name="Ng W.-L."/>
            <person name="Kazmierczak K.M."/>
            <person name="Andrzejewski T.M."/>
            <person name="Davidsen T.M."/>
            <person name="Wayne K.J."/>
            <person name="Tettelin H."/>
            <person name="Glass J.I."/>
            <person name="Rusch D."/>
            <person name="Podicherti R."/>
            <person name="Tsui H.-C.T."/>
            <person name="Winkler M.E."/>
        </authorList>
    </citation>
    <scope>NUCLEOTIDE SEQUENCE</scope>
</reference>
<accession>A0A382YYI0</accession>
<dbReference type="AlphaFoldDB" id="A0A382YYI0"/>
<organism evidence="2">
    <name type="scientific">marine metagenome</name>
    <dbReference type="NCBI Taxonomy" id="408172"/>
    <lineage>
        <taxon>unclassified sequences</taxon>
        <taxon>metagenomes</taxon>
        <taxon>ecological metagenomes</taxon>
    </lineage>
</organism>
<evidence type="ECO:0000259" key="1">
    <source>
        <dbReference type="Pfam" id="PF13577"/>
    </source>
</evidence>
<dbReference type="EMBL" id="UINC01179064">
    <property type="protein sequence ID" value="SVD87558.1"/>
    <property type="molecule type" value="Genomic_DNA"/>
</dbReference>
<name>A0A382YYI0_9ZZZZ</name>